<dbReference type="InterPro" id="IPR036388">
    <property type="entry name" value="WH-like_DNA-bd_sf"/>
</dbReference>
<dbReference type="KEGG" id="ape:APE_0959"/>
<keyword evidence="2 9" id="KW-0489">Methyltransferase</keyword>
<sequence>MARPGHSGRVTPGLISNPEVKPAALEAPVGSERPCRGLQAGAGPLQRPVPTMSPATSSLIVYTLLHLIPPGKVTTYSSLARASGLSPRAVGRILARNPSPIAVPCHRVVRSDGSIGGYSMGGPRVKAALLKLEGVRLYRSGGSWRVHPEDIVDLSSILLDPPEGSAEALSTVKAD</sequence>
<keyword evidence="4" id="KW-0227">DNA damage</keyword>
<dbReference type="InterPro" id="IPR036217">
    <property type="entry name" value="MethylDNA_cys_MeTrfase_DNAb"/>
</dbReference>
<accession>Q9YDF4</accession>
<dbReference type="eggNOG" id="arCOG02724">
    <property type="taxonomic scope" value="Archaea"/>
</dbReference>
<dbReference type="PIR" id="G72692">
    <property type="entry name" value="G72692"/>
</dbReference>
<evidence type="ECO:0000259" key="8">
    <source>
        <dbReference type="Pfam" id="PF01035"/>
    </source>
</evidence>
<dbReference type="EC" id="2.1.1.63" evidence="9"/>
<dbReference type="GO" id="GO:0006281">
    <property type="term" value="P:DNA repair"/>
    <property type="evidence" value="ECO:0007669"/>
    <property type="project" value="UniProtKB-KW"/>
</dbReference>
<dbReference type="STRING" id="272557.APE_0959"/>
<protein>
    <submittedName>
        <fullName evidence="9">Methylated-DNA-protein-cysteine methyltransferase</fullName>
        <ecNumber evidence="9">2.1.1.63</ecNumber>
    </submittedName>
</protein>
<dbReference type="Pfam" id="PF01035">
    <property type="entry name" value="DNA_binding_1"/>
    <property type="match status" value="1"/>
</dbReference>
<keyword evidence="3 9" id="KW-0808">Transferase</keyword>
<evidence type="ECO:0000256" key="3">
    <source>
        <dbReference type="ARBA" id="ARBA00022679"/>
    </source>
</evidence>
<dbReference type="NCBIfam" id="TIGR00589">
    <property type="entry name" value="ogt"/>
    <property type="match status" value="1"/>
</dbReference>
<evidence type="ECO:0000313" key="9">
    <source>
        <dbReference type="EMBL" id="BAA79943.1"/>
    </source>
</evidence>
<evidence type="ECO:0000256" key="7">
    <source>
        <dbReference type="SAM" id="MobiDB-lite"/>
    </source>
</evidence>
<gene>
    <name evidence="9" type="primary">ogt</name>
    <name evidence="9" type="ordered locus">APE_0959</name>
</gene>
<dbReference type="InterPro" id="IPR001497">
    <property type="entry name" value="MethylDNA_cys_MeTrfase_AS"/>
</dbReference>
<reference evidence="9 10" key="1">
    <citation type="journal article" date="1999" name="DNA Res.">
        <title>Complete genome sequence of an aerobic hyper-thermophilic crenarchaeon, Aeropyrum pernix K1.</title>
        <authorList>
            <person name="Kawarabayasi Y."/>
            <person name="Hino Y."/>
            <person name="Horikawa H."/>
            <person name="Yamazaki S."/>
            <person name="Haikawa Y."/>
            <person name="Jin-no K."/>
            <person name="Takahashi M."/>
            <person name="Sekine M."/>
            <person name="Baba S."/>
            <person name="Ankai A."/>
            <person name="Kosugi H."/>
            <person name="Hosoyama A."/>
            <person name="Fukui S."/>
            <person name="Nagai Y."/>
            <person name="Nishijima K."/>
            <person name="Nakazawa H."/>
            <person name="Takamiya M."/>
            <person name="Masuda S."/>
            <person name="Funahashi T."/>
            <person name="Tanaka T."/>
            <person name="Kudoh Y."/>
            <person name="Yamazaki J."/>
            <person name="Kushida N."/>
            <person name="Oguchi A."/>
            <person name="Aoki K."/>
            <person name="Kubota K."/>
            <person name="Nakamura Y."/>
            <person name="Nomura N."/>
            <person name="Sako Y."/>
            <person name="Kikuchi H."/>
        </authorList>
    </citation>
    <scope>NUCLEOTIDE SEQUENCE [LARGE SCALE GENOMIC DNA]</scope>
    <source>
        <strain evidence="10">ATCC 700893 / DSM 11879 / JCM 9820 / NBRC 100138 / K1</strain>
    </source>
</reference>
<evidence type="ECO:0000256" key="6">
    <source>
        <dbReference type="ARBA" id="ARBA00049348"/>
    </source>
</evidence>
<dbReference type="AlphaFoldDB" id="Q9YDF4"/>
<evidence type="ECO:0000313" key="10">
    <source>
        <dbReference type="Proteomes" id="UP000002518"/>
    </source>
</evidence>
<keyword evidence="10" id="KW-1185">Reference proteome</keyword>
<dbReference type="CDD" id="cd06445">
    <property type="entry name" value="ATase"/>
    <property type="match status" value="1"/>
</dbReference>
<dbReference type="GO" id="GO:0003908">
    <property type="term" value="F:methylated-DNA-[protein]-cysteine S-methyltransferase activity"/>
    <property type="evidence" value="ECO:0007669"/>
    <property type="project" value="UniProtKB-EC"/>
</dbReference>
<evidence type="ECO:0000256" key="5">
    <source>
        <dbReference type="ARBA" id="ARBA00023204"/>
    </source>
</evidence>
<feature type="region of interest" description="Disordered" evidence="7">
    <location>
        <begin position="1"/>
        <end position="21"/>
    </location>
</feature>
<comment type="catalytic activity">
    <reaction evidence="1">
        <text>a 4-O-methyl-thymidine in DNA + L-cysteinyl-[protein] = a thymidine in DNA + S-methyl-L-cysteinyl-[protein]</text>
        <dbReference type="Rhea" id="RHEA:53428"/>
        <dbReference type="Rhea" id="RHEA-COMP:10131"/>
        <dbReference type="Rhea" id="RHEA-COMP:10132"/>
        <dbReference type="Rhea" id="RHEA-COMP:13555"/>
        <dbReference type="Rhea" id="RHEA-COMP:13556"/>
        <dbReference type="ChEBI" id="CHEBI:29950"/>
        <dbReference type="ChEBI" id="CHEBI:82612"/>
        <dbReference type="ChEBI" id="CHEBI:137386"/>
        <dbReference type="ChEBI" id="CHEBI:137387"/>
        <dbReference type="EC" id="2.1.1.63"/>
    </reaction>
</comment>
<evidence type="ECO:0000256" key="4">
    <source>
        <dbReference type="ARBA" id="ARBA00022763"/>
    </source>
</evidence>
<dbReference type="SUPFAM" id="SSF46767">
    <property type="entry name" value="Methylated DNA-protein cysteine methyltransferase, C-terminal domain"/>
    <property type="match status" value="1"/>
</dbReference>
<dbReference type="EMBL" id="BA000002">
    <property type="protein sequence ID" value="BAA79943.1"/>
    <property type="molecule type" value="Genomic_DNA"/>
</dbReference>
<dbReference type="Gene3D" id="1.10.10.10">
    <property type="entry name" value="Winged helix-like DNA-binding domain superfamily/Winged helix DNA-binding domain"/>
    <property type="match status" value="1"/>
</dbReference>
<feature type="domain" description="Methylated-DNA-[protein]-cysteine S-methyltransferase DNA binding" evidence="8">
    <location>
        <begin position="61"/>
        <end position="135"/>
    </location>
</feature>
<keyword evidence="5" id="KW-0234">DNA repair</keyword>
<dbReference type="Proteomes" id="UP000002518">
    <property type="component" value="Chromosome"/>
</dbReference>
<organism evidence="9 10">
    <name type="scientific">Aeropyrum pernix (strain ATCC 700893 / DSM 11879 / JCM 9820 / NBRC 100138 / K1)</name>
    <dbReference type="NCBI Taxonomy" id="272557"/>
    <lineage>
        <taxon>Archaea</taxon>
        <taxon>Thermoproteota</taxon>
        <taxon>Thermoprotei</taxon>
        <taxon>Desulfurococcales</taxon>
        <taxon>Desulfurococcaceae</taxon>
        <taxon>Aeropyrum</taxon>
    </lineage>
</organism>
<dbReference type="GO" id="GO:0032259">
    <property type="term" value="P:methylation"/>
    <property type="evidence" value="ECO:0007669"/>
    <property type="project" value="UniProtKB-KW"/>
</dbReference>
<dbReference type="PANTHER" id="PTHR10815">
    <property type="entry name" value="METHYLATED-DNA--PROTEIN-CYSTEINE METHYLTRANSFERASE"/>
    <property type="match status" value="1"/>
</dbReference>
<comment type="catalytic activity">
    <reaction evidence="6">
        <text>a 6-O-methyl-2'-deoxyguanosine in DNA + L-cysteinyl-[protein] = S-methyl-L-cysteinyl-[protein] + a 2'-deoxyguanosine in DNA</text>
        <dbReference type="Rhea" id="RHEA:24000"/>
        <dbReference type="Rhea" id="RHEA-COMP:10131"/>
        <dbReference type="Rhea" id="RHEA-COMP:10132"/>
        <dbReference type="Rhea" id="RHEA-COMP:11367"/>
        <dbReference type="Rhea" id="RHEA-COMP:11368"/>
        <dbReference type="ChEBI" id="CHEBI:29950"/>
        <dbReference type="ChEBI" id="CHEBI:82612"/>
        <dbReference type="ChEBI" id="CHEBI:85445"/>
        <dbReference type="ChEBI" id="CHEBI:85448"/>
        <dbReference type="EC" id="2.1.1.63"/>
    </reaction>
</comment>
<dbReference type="EnsemblBacteria" id="BAA79943">
    <property type="protein sequence ID" value="BAA79943"/>
    <property type="gene ID" value="APE_0959"/>
</dbReference>
<evidence type="ECO:0000256" key="2">
    <source>
        <dbReference type="ARBA" id="ARBA00022603"/>
    </source>
</evidence>
<name>Q9YDF4_AERPE</name>
<dbReference type="PROSITE" id="PS00374">
    <property type="entry name" value="MGMT"/>
    <property type="match status" value="1"/>
</dbReference>
<dbReference type="PANTHER" id="PTHR10815:SF13">
    <property type="entry name" value="METHYLATED-DNA--PROTEIN-CYSTEINE METHYLTRANSFERASE"/>
    <property type="match status" value="1"/>
</dbReference>
<dbReference type="InterPro" id="IPR014048">
    <property type="entry name" value="MethylDNA_cys_MeTrfase_DNA-bd"/>
</dbReference>
<proteinExistence type="predicted"/>
<evidence type="ECO:0000256" key="1">
    <source>
        <dbReference type="ARBA" id="ARBA00001286"/>
    </source>
</evidence>